<evidence type="ECO:0000313" key="2">
    <source>
        <dbReference type="Proteomes" id="UP000613740"/>
    </source>
</evidence>
<comment type="caution">
    <text evidence="1">The sequence shown here is derived from an EMBL/GenBank/DDBJ whole genome shotgun (WGS) entry which is preliminary data.</text>
</comment>
<accession>A0A835WR73</accession>
<dbReference type="AlphaFoldDB" id="A0A835WR73"/>
<name>A0A835WR73_9CHLO</name>
<dbReference type="Proteomes" id="UP000613740">
    <property type="component" value="Unassembled WGS sequence"/>
</dbReference>
<gene>
    <name evidence="1" type="ORF">HYH02_003245</name>
</gene>
<protein>
    <submittedName>
        <fullName evidence="1">Uncharacterized protein</fullName>
    </submittedName>
</protein>
<dbReference type="EMBL" id="JAEHOD010000006">
    <property type="protein sequence ID" value="KAG2452215.1"/>
    <property type="molecule type" value="Genomic_DNA"/>
</dbReference>
<dbReference type="OrthoDB" id="10596981at2759"/>
<keyword evidence="2" id="KW-1185">Reference proteome</keyword>
<sequence>MGMVAMGACTAAAHHFGSPDAPKAGSEMVSIINGTSSGPVELDAWKTRRVGLPNVVTTADHVWRVVVAFIYGILDCLREETSPLWRLRTTPTWWRP</sequence>
<proteinExistence type="predicted"/>
<organism evidence="1 2">
    <name type="scientific">Chlamydomonas schloesseri</name>
    <dbReference type="NCBI Taxonomy" id="2026947"/>
    <lineage>
        <taxon>Eukaryota</taxon>
        <taxon>Viridiplantae</taxon>
        <taxon>Chlorophyta</taxon>
        <taxon>core chlorophytes</taxon>
        <taxon>Chlorophyceae</taxon>
        <taxon>CS clade</taxon>
        <taxon>Chlamydomonadales</taxon>
        <taxon>Chlamydomonadaceae</taxon>
        <taxon>Chlamydomonas</taxon>
    </lineage>
</organism>
<reference evidence="1" key="1">
    <citation type="journal article" date="2020" name="bioRxiv">
        <title>Comparative genomics of Chlamydomonas.</title>
        <authorList>
            <person name="Craig R.J."/>
            <person name="Hasan A.R."/>
            <person name="Ness R.W."/>
            <person name="Keightley P.D."/>
        </authorList>
    </citation>
    <scope>NUCLEOTIDE SEQUENCE</scope>
    <source>
        <strain evidence="1">CCAP 11/173</strain>
    </source>
</reference>
<evidence type="ECO:0000313" key="1">
    <source>
        <dbReference type="EMBL" id="KAG2452215.1"/>
    </source>
</evidence>